<keyword evidence="3" id="KW-0408">Iron</keyword>
<evidence type="ECO:0000256" key="4">
    <source>
        <dbReference type="ARBA" id="ARBA00023014"/>
    </source>
</evidence>
<gene>
    <name evidence="6" type="ORF">EBT44_01000</name>
</gene>
<evidence type="ECO:0000256" key="3">
    <source>
        <dbReference type="ARBA" id="ARBA00023004"/>
    </source>
</evidence>
<keyword evidence="2" id="KW-0479">Metal-binding</keyword>
<reference evidence="6" key="1">
    <citation type="submission" date="2018-10" db="EMBL/GenBank/DDBJ databases">
        <title>Iterative Subtractive Binning of Freshwater Chronoseries Metagenomes Recovers Nearly Complete Genomes from over Four Hundred Novel Species.</title>
        <authorList>
            <person name="Rodriguez-R L.M."/>
            <person name="Tsementzi D."/>
            <person name="Luo C."/>
            <person name="Konstantinidis K.T."/>
        </authorList>
    </citation>
    <scope>NUCLEOTIDE SEQUENCE</scope>
    <source>
        <strain evidence="6">WB5_2A_028</strain>
    </source>
</reference>
<keyword evidence="1" id="KW-0001">2Fe-2S</keyword>
<dbReference type="Proteomes" id="UP000740727">
    <property type="component" value="Unassembled WGS sequence"/>
</dbReference>
<dbReference type="PROSITE" id="PS51296">
    <property type="entry name" value="RIESKE"/>
    <property type="match status" value="1"/>
</dbReference>
<proteinExistence type="predicted"/>
<feature type="domain" description="Rieske" evidence="5">
    <location>
        <begin position="2"/>
        <end position="97"/>
    </location>
</feature>
<protein>
    <submittedName>
        <fullName evidence="6">Rieske (2Fe-2S) protein</fullName>
    </submittedName>
</protein>
<dbReference type="Pfam" id="PF00355">
    <property type="entry name" value="Rieske"/>
    <property type="match status" value="1"/>
</dbReference>
<dbReference type="Gene3D" id="2.102.10.10">
    <property type="entry name" value="Rieske [2Fe-2S] iron-sulphur domain"/>
    <property type="match status" value="1"/>
</dbReference>
<dbReference type="EMBL" id="RFXN01000005">
    <property type="protein sequence ID" value="NBR93434.1"/>
    <property type="molecule type" value="Genomic_DNA"/>
</dbReference>
<name>A0A965GBJ8_9PROT</name>
<accession>A0A965GBJ8</accession>
<evidence type="ECO:0000256" key="1">
    <source>
        <dbReference type="ARBA" id="ARBA00022714"/>
    </source>
</evidence>
<dbReference type="SUPFAM" id="SSF50022">
    <property type="entry name" value="ISP domain"/>
    <property type="match status" value="1"/>
</dbReference>
<dbReference type="InterPro" id="IPR017941">
    <property type="entry name" value="Rieske_2Fe-2S"/>
</dbReference>
<dbReference type="GO" id="GO:0051537">
    <property type="term" value="F:2 iron, 2 sulfur cluster binding"/>
    <property type="evidence" value="ECO:0007669"/>
    <property type="project" value="UniProtKB-KW"/>
</dbReference>
<dbReference type="PANTHER" id="PTHR21496:SF23">
    <property type="entry name" value="3-PHENYLPROPIONATE_CINNAMIC ACID DIOXYGENASE FERREDOXIN SUBUNIT"/>
    <property type="match status" value="1"/>
</dbReference>
<keyword evidence="4" id="KW-0411">Iron-sulfur</keyword>
<sequence>MTATFAKSELTPGVPKLVMVEGTPVCVALFEERVYAISDTCTHSEASLSEGEMDGPLIECWLHGAQFDIRTGAVATPPATAPATTFHVNIDGDEVTVTKN</sequence>
<comment type="caution">
    <text evidence="6">The sequence shown here is derived from an EMBL/GenBank/DDBJ whole genome shotgun (WGS) entry which is preliminary data.</text>
</comment>
<dbReference type="InterPro" id="IPR036922">
    <property type="entry name" value="Rieske_2Fe-2S_sf"/>
</dbReference>
<dbReference type="AlphaFoldDB" id="A0A965GBJ8"/>
<dbReference type="PANTHER" id="PTHR21496">
    <property type="entry name" value="FERREDOXIN-RELATED"/>
    <property type="match status" value="1"/>
</dbReference>
<evidence type="ECO:0000259" key="5">
    <source>
        <dbReference type="PROSITE" id="PS51296"/>
    </source>
</evidence>
<dbReference type="GO" id="GO:0046872">
    <property type="term" value="F:metal ion binding"/>
    <property type="evidence" value="ECO:0007669"/>
    <property type="project" value="UniProtKB-KW"/>
</dbReference>
<evidence type="ECO:0000313" key="6">
    <source>
        <dbReference type="EMBL" id="NBR93434.1"/>
    </source>
</evidence>
<evidence type="ECO:0000313" key="7">
    <source>
        <dbReference type="Proteomes" id="UP000740727"/>
    </source>
</evidence>
<organism evidence="6 7">
    <name type="scientific">Candidatus Fonsibacter lacus</name>
    <dbReference type="NCBI Taxonomy" id="2576439"/>
    <lineage>
        <taxon>Bacteria</taxon>
        <taxon>Pseudomonadati</taxon>
        <taxon>Pseudomonadota</taxon>
        <taxon>Alphaproteobacteria</taxon>
        <taxon>Candidatus Pelagibacterales</taxon>
        <taxon>Candidatus Pelagibacterales incertae sedis</taxon>
        <taxon>Candidatus Fonsibacter</taxon>
    </lineage>
</organism>
<evidence type="ECO:0000256" key="2">
    <source>
        <dbReference type="ARBA" id="ARBA00022723"/>
    </source>
</evidence>